<proteinExistence type="predicted"/>
<evidence type="ECO:0000313" key="2">
    <source>
        <dbReference type="WBParaSite" id="PS1159_v2.g24673.t1"/>
    </source>
</evidence>
<sequence>MDFLQASIDAALKNGDYENLDDNFFEGQSYHGSPLEDPYNDNESPENTDSLNEDEEPPILDSESGFNDSALSTISQVLTAVNNNGNSSPLPASARAYQEDVIPLDKCKFNGNRLLIEGCKYEFVRLNVRANVYFRCVVCYGIYQRRRAVVTKSGVQVDVPSVGSLKLVSSTGEIRGNPDQPSGIPHCCEVEKYRENIDDEMKRESRKEAAIKKDSNAAAAAASAIDPLSFINQVVSNNNNIQSPNISFNNNNGIDDEEVVPLEKCKFNDKRLEIEGCKYVFSRTQSGPRDYYRCTACIALYHKRHFRKLPTPKIGSLSLVRETGVLTGNPEMPRGLPHICDNFDLHCAPIRTDNSAVKPKYRPPPPALAGIYEAARQKWNSNATSLSSSHPTQNGLQKRQNDLDPPLAKYRKLIETVMGPAPTPSTKLNYNPSSSTSAASPPSLKHGSTGNGKLEDEESEYTYPHTNDLQTPPIKSLPDFDLAFVQRKELLSLCFQSFPKLPNQARVLIFADTILKAFNPKNLNPSTSFIRCEFPLTPTHLVFDLFRKAKEERDCFSKTKHVFFTLGYDVIRCMDVESLSRRINVVQNEFFQMRDFFDNNYDREIMLTFVTVPEMGVLADELRSFNHGMKTLIAGKNRKDMIVCDWAADHQTSTLQNVEDRIHVLMNKMSQMCGLELLDED</sequence>
<dbReference type="WBParaSite" id="PS1159_v2.g24673.t1">
    <property type="protein sequence ID" value="PS1159_v2.g24673.t1"/>
    <property type="gene ID" value="PS1159_v2.g24673"/>
</dbReference>
<dbReference type="Proteomes" id="UP000887580">
    <property type="component" value="Unplaced"/>
</dbReference>
<organism evidence="1 2">
    <name type="scientific">Panagrolaimus sp. PS1159</name>
    <dbReference type="NCBI Taxonomy" id="55785"/>
    <lineage>
        <taxon>Eukaryota</taxon>
        <taxon>Metazoa</taxon>
        <taxon>Ecdysozoa</taxon>
        <taxon>Nematoda</taxon>
        <taxon>Chromadorea</taxon>
        <taxon>Rhabditida</taxon>
        <taxon>Tylenchina</taxon>
        <taxon>Panagrolaimomorpha</taxon>
        <taxon>Panagrolaimoidea</taxon>
        <taxon>Panagrolaimidae</taxon>
        <taxon>Panagrolaimus</taxon>
    </lineage>
</organism>
<name>A0AC35G8Y1_9BILA</name>
<reference evidence="2" key="1">
    <citation type="submission" date="2022-11" db="UniProtKB">
        <authorList>
            <consortium name="WormBaseParasite"/>
        </authorList>
    </citation>
    <scope>IDENTIFICATION</scope>
</reference>
<protein>
    <submittedName>
        <fullName evidence="2">Uncharacterized protein</fullName>
    </submittedName>
</protein>
<accession>A0AC35G8Y1</accession>
<evidence type="ECO:0000313" key="1">
    <source>
        <dbReference type="Proteomes" id="UP000887580"/>
    </source>
</evidence>